<evidence type="ECO:0000256" key="3">
    <source>
        <dbReference type="ARBA" id="ARBA00023004"/>
    </source>
</evidence>
<keyword evidence="6" id="KW-0472">Membrane</keyword>
<gene>
    <name evidence="8" type="ORF">Pan189_26190</name>
</gene>
<dbReference type="Gene3D" id="1.10.760.10">
    <property type="entry name" value="Cytochrome c-like domain"/>
    <property type="match status" value="1"/>
</dbReference>
<dbReference type="KEGG" id="svp:Pan189_26190"/>
<feature type="transmembrane region" description="Helical" evidence="6">
    <location>
        <begin position="217"/>
        <end position="235"/>
    </location>
</feature>
<keyword evidence="9" id="KW-1185">Reference proteome</keyword>
<accession>A0A517R2X2</accession>
<keyword evidence="6" id="KW-1133">Transmembrane helix</keyword>
<name>A0A517R2X2_9PLAN</name>
<dbReference type="GO" id="GO:0020037">
    <property type="term" value="F:heme binding"/>
    <property type="evidence" value="ECO:0007669"/>
    <property type="project" value="InterPro"/>
</dbReference>
<dbReference type="Proteomes" id="UP000317318">
    <property type="component" value="Chromosome"/>
</dbReference>
<evidence type="ECO:0000256" key="6">
    <source>
        <dbReference type="SAM" id="Phobius"/>
    </source>
</evidence>
<evidence type="ECO:0000259" key="7">
    <source>
        <dbReference type="PROSITE" id="PS51007"/>
    </source>
</evidence>
<dbReference type="Pfam" id="PF13442">
    <property type="entry name" value="Cytochrome_CBB3"/>
    <property type="match status" value="1"/>
</dbReference>
<feature type="domain" description="Cytochrome c" evidence="7">
    <location>
        <begin position="346"/>
        <end position="438"/>
    </location>
</feature>
<evidence type="ECO:0000313" key="8">
    <source>
        <dbReference type="EMBL" id="QDT38229.1"/>
    </source>
</evidence>
<dbReference type="RefSeq" id="WP_145364307.1">
    <property type="nucleotide sequence ID" value="NZ_CP036268.1"/>
</dbReference>
<dbReference type="GO" id="GO:0046872">
    <property type="term" value="F:metal ion binding"/>
    <property type="evidence" value="ECO:0007669"/>
    <property type="project" value="UniProtKB-KW"/>
</dbReference>
<evidence type="ECO:0000256" key="2">
    <source>
        <dbReference type="ARBA" id="ARBA00022723"/>
    </source>
</evidence>
<evidence type="ECO:0000256" key="1">
    <source>
        <dbReference type="ARBA" id="ARBA00022617"/>
    </source>
</evidence>
<reference evidence="8 9" key="1">
    <citation type="submission" date="2019-02" db="EMBL/GenBank/DDBJ databases">
        <title>Deep-cultivation of Planctomycetes and their phenomic and genomic characterization uncovers novel biology.</title>
        <authorList>
            <person name="Wiegand S."/>
            <person name="Jogler M."/>
            <person name="Boedeker C."/>
            <person name="Pinto D."/>
            <person name="Vollmers J."/>
            <person name="Rivas-Marin E."/>
            <person name="Kohn T."/>
            <person name="Peeters S.H."/>
            <person name="Heuer A."/>
            <person name="Rast P."/>
            <person name="Oberbeckmann S."/>
            <person name="Bunk B."/>
            <person name="Jeske O."/>
            <person name="Meyerdierks A."/>
            <person name="Storesund J.E."/>
            <person name="Kallscheuer N."/>
            <person name="Luecker S."/>
            <person name="Lage O.M."/>
            <person name="Pohl T."/>
            <person name="Merkel B.J."/>
            <person name="Hornburger P."/>
            <person name="Mueller R.-W."/>
            <person name="Bruemmer F."/>
            <person name="Labrenz M."/>
            <person name="Spormann A.M."/>
            <person name="Op den Camp H."/>
            <person name="Overmann J."/>
            <person name="Amann R."/>
            <person name="Jetten M.S.M."/>
            <person name="Mascher T."/>
            <person name="Medema M.H."/>
            <person name="Devos D.P."/>
            <person name="Kaster A.-K."/>
            <person name="Ovreas L."/>
            <person name="Rohde M."/>
            <person name="Galperin M.Y."/>
            <person name="Jogler C."/>
        </authorList>
    </citation>
    <scope>NUCLEOTIDE SEQUENCE [LARGE SCALE GENOMIC DNA]</scope>
    <source>
        <strain evidence="8 9">Pan189</strain>
    </source>
</reference>
<dbReference type="PANTHER" id="PTHR40394:SF2">
    <property type="entry name" value="QUINOL:CYTOCHROME C OXIDOREDUCTASE MEMBRANE PROTEIN"/>
    <property type="match status" value="1"/>
</dbReference>
<dbReference type="InterPro" id="IPR036909">
    <property type="entry name" value="Cyt_c-like_dom_sf"/>
</dbReference>
<organism evidence="8 9">
    <name type="scientific">Stratiformator vulcanicus</name>
    <dbReference type="NCBI Taxonomy" id="2527980"/>
    <lineage>
        <taxon>Bacteria</taxon>
        <taxon>Pseudomonadati</taxon>
        <taxon>Planctomycetota</taxon>
        <taxon>Planctomycetia</taxon>
        <taxon>Planctomycetales</taxon>
        <taxon>Planctomycetaceae</taxon>
        <taxon>Stratiformator</taxon>
    </lineage>
</organism>
<dbReference type="InterPro" id="IPR009056">
    <property type="entry name" value="Cyt_c-like_dom"/>
</dbReference>
<dbReference type="PROSITE" id="PS51007">
    <property type="entry name" value="CYTC"/>
    <property type="match status" value="1"/>
</dbReference>
<dbReference type="Pfam" id="PF11821">
    <property type="entry name" value="ActD"/>
    <property type="match status" value="1"/>
</dbReference>
<keyword evidence="2 4" id="KW-0479">Metal-binding</keyword>
<feature type="region of interest" description="Disordered" evidence="5">
    <location>
        <begin position="444"/>
        <end position="467"/>
    </location>
</feature>
<dbReference type="AlphaFoldDB" id="A0A517R2X2"/>
<dbReference type="PANTHER" id="PTHR40394">
    <property type="entry name" value="LIPOPROTEIN-RELATED"/>
    <property type="match status" value="1"/>
</dbReference>
<keyword evidence="3 4" id="KW-0408">Iron</keyword>
<keyword evidence="1 4" id="KW-0349">Heme</keyword>
<dbReference type="EMBL" id="CP036268">
    <property type="protein sequence ID" value="QDT38229.1"/>
    <property type="molecule type" value="Genomic_DNA"/>
</dbReference>
<dbReference type="GO" id="GO:0009055">
    <property type="term" value="F:electron transfer activity"/>
    <property type="evidence" value="ECO:0007669"/>
    <property type="project" value="InterPro"/>
</dbReference>
<feature type="compositionally biased region" description="Polar residues" evidence="5">
    <location>
        <begin position="455"/>
        <end position="467"/>
    </location>
</feature>
<dbReference type="SUPFAM" id="SSF46626">
    <property type="entry name" value="Cytochrome c"/>
    <property type="match status" value="1"/>
</dbReference>
<protein>
    <recommendedName>
        <fullName evidence="7">Cytochrome c domain-containing protein</fullName>
    </recommendedName>
</protein>
<evidence type="ECO:0000256" key="4">
    <source>
        <dbReference type="PROSITE-ProRule" id="PRU00433"/>
    </source>
</evidence>
<feature type="transmembrane region" description="Helical" evidence="6">
    <location>
        <begin position="73"/>
        <end position="93"/>
    </location>
</feature>
<dbReference type="InterPro" id="IPR021776">
    <property type="entry name" value="ActD"/>
</dbReference>
<evidence type="ECO:0000256" key="5">
    <source>
        <dbReference type="SAM" id="MobiDB-lite"/>
    </source>
</evidence>
<feature type="transmembrane region" description="Helical" evidence="6">
    <location>
        <begin position="127"/>
        <end position="147"/>
    </location>
</feature>
<sequence length="467" mass="50998">MATVVEPDREKAAGEPESKRLVGVVAEFETQDALLSASEKVRDRGYSRWDTYAPFPVHGIDEAMGIQQSKLPWLVLGGGITGCTIAIAMQSYLNGVELGDLPFTILSGYAYPTSGKPLFSLPANIPIAFELTILLSAFAAFFGMLVLNQLGRLYNPLFKLEKFARSTNDRFFLGIDSADGKFDKDSAASMLSDLGASSVETVYDDESPAIPPMFRTIGVIVVVLALIPPVCVAWTRATTWTTPRIHPVQDMDFQPSYKPQQRNIFFADNRAMRPQVDGTVARGEFESPEDEELLEGTLPPSAVEVREQLIQFASLLQDSSGGNAAAAPGEPQGNWTDSIPVQVDQKLMARGRDRFDVFCAPCHGLAGDGNGLVNQRALDLKQTTWLPVPSLHTKTTRNRPNGYIYHAIAKGVRKMPGYGTQISVKDRWAVVLYVRALQLSQNAPEDAVPADELTKLQSDNATDDASN</sequence>
<proteinExistence type="predicted"/>
<keyword evidence="6" id="KW-0812">Transmembrane</keyword>
<evidence type="ECO:0000313" key="9">
    <source>
        <dbReference type="Proteomes" id="UP000317318"/>
    </source>
</evidence>
<dbReference type="OrthoDB" id="9773456at2"/>